<protein>
    <submittedName>
        <fullName evidence="5">Ribonucleotide reductase of class Ia (Aerobic)alpha subunit</fullName>
        <ecNumber evidence="5">1.17.4.1</ecNumber>
    </submittedName>
</protein>
<evidence type="ECO:0000259" key="4">
    <source>
        <dbReference type="PROSITE" id="PS51161"/>
    </source>
</evidence>
<sequence>MNQSLLVTKRDGRTERINLDKIHRVLDWAAEGLNNVSVSQVELRSHIQFYDGIKTSRYP</sequence>
<evidence type="ECO:0000256" key="3">
    <source>
        <dbReference type="PROSITE-ProRule" id="PRU00492"/>
    </source>
</evidence>
<gene>
    <name evidence="5" type="primary">nrdA_4</name>
    <name evidence="5" type="ORF">NCTC5773_01703</name>
</gene>
<proteinExistence type="predicted"/>
<accession>A0A6D2G5E1</accession>
<evidence type="ECO:0000313" key="5">
    <source>
        <dbReference type="EMBL" id="VEA01675.1"/>
    </source>
</evidence>
<dbReference type="SUPFAM" id="SSF48168">
    <property type="entry name" value="R1 subunit of ribonucleotide reductase, N-terminal domain"/>
    <property type="match status" value="1"/>
</dbReference>
<dbReference type="PROSITE" id="PS51161">
    <property type="entry name" value="ATP_CONE"/>
    <property type="match status" value="1"/>
</dbReference>
<feature type="domain" description="ATP-cone" evidence="4">
    <location>
        <begin position="5"/>
        <end position="59"/>
    </location>
</feature>
<dbReference type="EC" id="1.17.4.1" evidence="5"/>
<organism evidence="5 6">
    <name type="scientific">Salmonella enterica subsp. salamae</name>
    <dbReference type="NCBI Taxonomy" id="59202"/>
    <lineage>
        <taxon>Bacteria</taxon>
        <taxon>Pseudomonadati</taxon>
        <taxon>Pseudomonadota</taxon>
        <taxon>Gammaproteobacteria</taxon>
        <taxon>Enterobacterales</taxon>
        <taxon>Enterobacteriaceae</taxon>
        <taxon>Salmonella</taxon>
    </lineage>
</organism>
<name>A0A6D2G5E1_SALER</name>
<evidence type="ECO:0000313" key="6">
    <source>
        <dbReference type="Proteomes" id="UP000267858"/>
    </source>
</evidence>
<dbReference type="AlphaFoldDB" id="A0A6D2G5E1"/>
<dbReference type="Pfam" id="PF03477">
    <property type="entry name" value="ATP-cone"/>
    <property type="match status" value="1"/>
</dbReference>
<keyword evidence="1 3" id="KW-0547">Nucleotide-binding</keyword>
<dbReference type="InterPro" id="IPR008926">
    <property type="entry name" value="RNR_R1-su_N"/>
</dbReference>
<keyword evidence="5" id="KW-0560">Oxidoreductase</keyword>
<evidence type="ECO:0000256" key="2">
    <source>
        <dbReference type="ARBA" id="ARBA00022840"/>
    </source>
</evidence>
<dbReference type="GO" id="GO:0005524">
    <property type="term" value="F:ATP binding"/>
    <property type="evidence" value="ECO:0007669"/>
    <property type="project" value="UniProtKB-UniRule"/>
</dbReference>
<dbReference type="Proteomes" id="UP000267858">
    <property type="component" value="Chromosome"/>
</dbReference>
<keyword evidence="2 3" id="KW-0067">ATP-binding</keyword>
<dbReference type="EMBL" id="LR134141">
    <property type="protein sequence ID" value="VEA01675.1"/>
    <property type="molecule type" value="Genomic_DNA"/>
</dbReference>
<dbReference type="GO" id="GO:0004748">
    <property type="term" value="F:ribonucleoside-diphosphate reductase activity, thioredoxin disulfide as acceptor"/>
    <property type="evidence" value="ECO:0007669"/>
    <property type="project" value="UniProtKB-EC"/>
</dbReference>
<evidence type="ECO:0000256" key="1">
    <source>
        <dbReference type="ARBA" id="ARBA00022741"/>
    </source>
</evidence>
<reference evidence="5 6" key="1">
    <citation type="submission" date="2018-12" db="EMBL/GenBank/DDBJ databases">
        <authorList>
            <consortium name="Pathogen Informatics"/>
        </authorList>
    </citation>
    <scope>NUCLEOTIDE SEQUENCE [LARGE SCALE GENOMIC DNA]</scope>
    <source>
        <strain evidence="5 6">NCTC5773</strain>
    </source>
</reference>
<dbReference type="InterPro" id="IPR005144">
    <property type="entry name" value="ATP-cone_dom"/>
</dbReference>